<dbReference type="RefSeq" id="WP_096378425.1">
    <property type="nucleotide sequence ID" value="NZ_AP014609.1"/>
</dbReference>
<dbReference type="SUPFAM" id="SSF82649">
    <property type="entry name" value="SufE/NifU"/>
    <property type="match status" value="1"/>
</dbReference>
<dbReference type="InterPro" id="IPR003808">
    <property type="entry name" value="Fe-S_metab-assoc_dom"/>
</dbReference>
<evidence type="ECO:0000256" key="1">
    <source>
        <dbReference type="ARBA" id="ARBA00010282"/>
    </source>
</evidence>
<dbReference type="PANTHER" id="PTHR43597:SF5">
    <property type="entry name" value="SUFE-LIKE PROTEIN 2, CHLOROPLASTIC"/>
    <property type="match status" value="1"/>
</dbReference>
<dbReference type="PANTHER" id="PTHR43597">
    <property type="entry name" value="SULFUR ACCEPTOR PROTEIN CSDE"/>
    <property type="match status" value="1"/>
</dbReference>
<proteinExistence type="inferred from homology"/>
<gene>
    <name evidence="3" type="primary">sufE</name>
    <name evidence="3" type="ORF">BPAY_525</name>
</gene>
<protein>
    <submittedName>
        <fullName evidence="3">SufE Fe/S-cluster-related protein</fullName>
    </submittedName>
</protein>
<comment type="similarity">
    <text evidence="1">Belongs to the SufE family.</text>
</comment>
<dbReference type="Proteomes" id="UP000217805">
    <property type="component" value="Chromosome"/>
</dbReference>
<sequence>MTLRQKEEIIKKEFQILKDWEEKYEYLIDLGKKLSTKSTNFRSEDKLIHGCQSKVWLKAKLNGTRIFFEADSDALLPRGMAALMIQVYSGLFPFEIIYSNANFIYEIGFQTFLSPIRANGMLLFLKKIKFYAIALNSKISVSLERN</sequence>
<evidence type="ECO:0000259" key="2">
    <source>
        <dbReference type="Pfam" id="PF02657"/>
    </source>
</evidence>
<dbReference type="Gene3D" id="3.90.1010.10">
    <property type="match status" value="1"/>
</dbReference>
<name>A0ABM7EZ16_9FLAO</name>
<feature type="domain" description="Fe-S metabolism associated" evidence="2">
    <location>
        <begin position="12"/>
        <end position="129"/>
    </location>
</feature>
<reference evidence="3 4" key="1">
    <citation type="journal article" date="2015" name="Microbes Environ.">
        <title>An Efficient Strategy Developed for Next-Generation Sequencing of Endosymbiont Genomes Performed Using Crude DNA Isolated from Host Tissues: A Case Study of Blattabacterium cuenoti Inhabiting the Fat Bodies of Cockroaches.</title>
        <authorList>
            <person name="Kinjo Y."/>
            <person name="Saitoh S."/>
            <person name="Tokuda G."/>
        </authorList>
    </citation>
    <scope>NUCLEOTIDE SEQUENCE [LARGE SCALE GENOMIC DNA]</scope>
    <source>
        <strain evidence="3 4">BPAY</strain>
    </source>
</reference>
<accession>A0ABM7EZ16</accession>
<evidence type="ECO:0000313" key="4">
    <source>
        <dbReference type="Proteomes" id="UP000217805"/>
    </source>
</evidence>
<organism evidence="3 4">
    <name type="scientific">Blattabacterium cuenoti BPAY</name>
    <dbReference type="NCBI Taxonomy" id="1457031"/>
    <lineage>
        <taxon>Bacteria</taxon>
        <taxon>Pseudomonadati</taxon>
        <taxon>Bacteroidota</taxon>
        <taxon>Flavobacteriia</taxon>
        <taxon>Flavobacteriales</taxon>
        <taxon>Blattabacteriaceae</taxon>
        <taxon>Blattabacterium</taxon>
    </lineage>
</organism>
<evidence type="ECO:0000313" key="3">
    <source>
        <dbReference type="EMBL" id="BAR92245.1"/>
    </source>
</evidence>
<keyword evidence="4" id="KW-1185">Reference proteome</keyword>
<dbReference type="Pfam" id="PF02657">
    <property type="entry name" value="SufE"/>
    <property type="match status" value="1"/>
</dbReference>
<dbReference type="EMBL" id="AP014609">
    <property type="protein sequence ID" value="BAR92245.1"/>
    <property type="molecule type" value="Genomic_DNA"/>
</dbReference>